<dbReference type="CDD" id="cd04301">
    <property type="entry name" value="NAT_SF"/>
    <property type="match status" value="1"/>
</dbReference>
<sequence>MALAIIQLDSANPRAHGYAAVIHKIITDEVNLSQRSLREIRGLIAGKEVLLLLNGDEIVSFLFLTPLDKKLMEIHSMYTLPQYRGQGYMSKLLEHSIRTFDTKFFAVTFHEHTEKLLSKFSFKKVPFAVLSASAKFTFVVNRAKLHRILSVVSFMKKRRPIYLLKSD</sequence>
<dbReference type="Proteomes" id="UP000177817">
    <property type="component" value="Unassembled WGS sequence"/>
</dbReference>
<comment type="caution">
    <text evidence="2">The sequence shown here is derived from an EMBL/GenBank/DDBJ whole genome shotgun (WGS) entry which is preliminary data.</text>
</comment>
<dbReference type="EMBL" id="MHKK01000016">
    <property type="protein sequence ID" value="OGY90142.1"/>
    <property type="molecule type" value="Genomic_DNA"/>
</dbReference>
<evidence type="ECO:0000313" key="3">
    <source>
        <dbReference type="Proteomes" id="UP000177817"/>
    </source>
</evidence>
<reference evidence="2 3" key="1">
    <citation type="journal article" date="2016" name="Nat. Commun.">
        <title>Thousands of microbial genomes shed light on interconnected biogeochemical processes in an aquifer system.</title>
        <authorList>
            <person name="Anantharaman K."/>
            <person name="Brown C.T."/>
            <person name="Hug L.A."/>
            <person name="Sharon I."/>
            <person name="Castelle C.J."/>
            <person name="Probst A.J."/>
            <person name="Thomas B.C."/>
            <person name="Singh A."/>
            <person name="Wilkins M.J."/>
            <person name="Karaoz U."/>
            <person name="Brodie E.L."/>
            <person name="Williams K.H."/>
            <person name="Hubbard S.S."/>
            <person name="Banfield J.F."/>
        </authorList>
    </citation>
    <scope>NUCLEOTIDE SEQUENCE [LARGE SCALE GENOMIC DNA]</scope>
</reference>
<dbReference type="PROSITE" id="PS51186">
    <property type="entry name" value="GNAT"/>
    <property type="match status" value="1"/>
</dbReference>
<protein>
    <recommendedName>
        <fullName evidence="1">N-acetyltransferase domain-containing protein</fullName>
    </recommendedName>
</protein>
<dbReference type="GO" id="GO:0016747">
    <property type="term" value="F:acyltransferase activity, transferring groups other than amino-acyl groups"/>
    <property type="evidence" value="ECO:0007669"/>
    <property type="project" value="InterPro"/>
</dbReference>
<dbReference type="InterPro" id="IPR016181">
    <property type="entry name" value="Acyl_CoA_acyltransferase"/>
</dbReference>
<proteinExistence type="predicted"/>
<organism evidence="2 3">
    <name type="scientific">Candidatus Komeilibacteria bacterium RIFCSPHIGHO2_01_FULL_52_14</name>
    <dbReference type="NCBI Taxonomy" id="1798549"/>
    <lineage>
        <taxon>Bacteria</taxon>
        <taxon>Candidatus Komeiliibacteriota</taxon>
    </lineage>
</organism>
<dbReference type="InterPro" id="IPR000182">
    <property type="entry name" value="GNAT_dom"/>
</dbReference>
<dbReference type="Gene3D" id="3.40.630.30">
    <property type="match status" value="1"/>
</dbReference>
<feature type="domain" description="N-acetyltransferase" evidence="1">
    <location>
        <begin position="6"/>
        <end position="160"/>
    </location>
</feature>
<dbReference type="SUPFAM" id="SSF55729">
    <property type="entry name" value="Acyl-CoA N-acyltransferases (Nat)"/>
    <property type="match status" value="1"/>
</dbReference>
<dbReference type="AlphaFoldDB" id="A0A1G2BM29"/>
<accession>A0A1G2BM29</accession>
<dbReference type="Pfam" id="PF00583">
    <property type="entry name" value="Acetyltransf_1"/>
    <property type="match status" value="1"/>
</dbReference>
<gene>
    <name evidence="2" type="ORF">A2677_00445</name>
</gene>
<evidence type="ECO:0000313" key="2">
    <source>
        <dbReference type="EMBL" id="OGY90142.1"/>
    </source>
</evidence>
<name>A0A1G2BM29_9BACT</name>
<evidence type="ECO:0000259" key="1">
    <source>
        <dbReference type="PROSITE" id="PS51186"/>
    </source>
</evidence>